<evidence type="ECO:0000256" key="3">
    <source>
        <dbReference type="ARBA" id="ARBA00022475"/>
    </source>
</evidence>
<feature type="transmembrane region" description="Helical" evidence="8">
    <location>
        <begin position="310"/>
        <end position="331"/>
    </location>
</feature>
<feature type="transmembrane region" description="Helical" evidence="8">
    <location>
        <begin position="143"/>
        <end position="161"/>
    </location>
</feature>
<reference evidence="9 10" key="1">
    <citation type="submission" date="2018-08" db="EMBL/GenBank/DDBJ databases">
        <title>Paraburkholderia sp. DHOM06 isolated from forest soil.</title>
        <authorList>
            <person name="Gao Z.-H."/>
            <person name="Qiu L.-H."/>
        </authorList>
    </citation>
    <scope>NUCLEOTIDE SEQUENCE [LARGE SCALE GENOMIC DNA]</scope>
    <source>
        <strain evidence="9 10">DHOM06</strain>
    </source>
</reference>
<dbReference type="OrthoDB" id="9787129at2"/>
<keyword evidence="10" id="KW-1185">Reference proteome</keyword>
<feature type="transmembrane region" description="Helical" evidence="8">
    <location>
        <begin position="181"/>
        <end position="204"/>
    </location>
</feature>
<comment type="caution">
    <text evidence="9">The sequence shown here is derived from an EMBL/GenBank/DDBJ whole genome shotgun (WGS) entry which is preliminary data.</text>
</comment>
<dbReference type="EMBL" id="QRGA01000027">
    <property type="protein sequence ID" value="RDU94769.1"/>
    <property type="molecule type" value="Genomic_DNA"/>
</dbReference>
<feature type="transmembrane region" description="Helical" evidence="8">
    <location>
        <begin position="351"/>
        <end position="383"/>
    </location>
</feature>
<dbReference type="NCBIfam" id="TIGR00791">
    <property type="entry name" value="gntP"/>
    <property type="match status" value="1"/>
</dbReference>
<dbReference type="Proteomes" id="UP000256838">
    <property type="component" value="Unassembled WGS sequence"/>
</dbReference>
<evidence type="ECO:0000256" key="8">
    <source>
        <dbReference type="SAM" id="Phobius"/>
    </source>
</evidence>
<evidence type="ECO:0000256" key="7">
    <source>
        <dbReference type="ARBA" id="ARBA00049663"/>
    </source>
</evidence>
<keyword evidence="3" id="KW-1003">Cell membrane</keyword>
<keyword evidence="5 8" id="KW-1133">Transmembrane helix</keyword>
<dbReference type="AlphaFoldDB" id="A0A3D8JNU2"/>
<keyword evidence="6 8" id="KW-0472">Membrane</keyword>
<evidence type="ECO:0000256" key="5">
    <source>
        <dbReference type="ARBA" id="ARBA00022989"/>
    </source>
</evidence>
<evidence type="ECO:0000256" key="6">
    <source>
        <dbReference type="ARBA" id="ARBA00023136"/>
    </source>
</evidence>
<protein>
    <submittedName>
        <fullName evidence="9">Permease DsdX</fullName>
    </submittedName>
</protein>
<feature type="transmembrane region" description="Helical" evidence="8">
    <location>
        <begin position="279"/>
        <end position="298"/>
    </location>
</feature>
<accession>A0A3D8JNU2</accession>
<dbReference type="PANTHER" id="PTHR30354">
    <property type="entry name" value="GNT FAMILY GLUCONATE TRANSPORTER"/>
    <property type="match status" value="1"/>
</dbReference>
<organism evidence="9 10">
    <name type="scientific">Trinickia dinghuensis</name>
    <dbReference type="NCBI Taxonomy" id="2291023"/>
    <lineage>
        <taxon>Bacteria</taxon>
        <taxon>Pseudomonadati</taxon>
        <taxon>Pseudomonadota</taxon>
        <taxon>Betaproteobacteria</taxon>
        <taxon>Burkholderiales</taxon>
        <taxon>Burkholderiaceae</taxon>
        <taxon>Trinickia</taxon>
    </lineage>
</organism>
<feature type="transmembrane region" description="Helical" evidence="8">
    <location>
        <begin position="32"/>
        <end position="54"/>
    </location>
</feature>
<evidence type="ECO:0000313" key="9">
    <source>
        <dbReference type="EMBL" id="RDU94769.1"/>
    </source>
</evidence>
<feature type="transmembrane region" description="Helical" evidence="8">
    <location>
        <begin position="104"/>
        <end position="131"/>
    </location>
</feature>
<dbReference type="RefSeq" id="WP_115537656.1">
    <property type="nucleotide sequence ID" value="NZ_QRGA01000027.1"/>
</dbReference>
<feature type="transmembrane region" description="Helical" evidence="8">
    <location>
        <begin position="239"/>
        <end position="259"/>
    </location>
</feature>
<keyword evidence="4 8" id="KW-0812">Transmembrane</keyword>
<dbReference type="PANTHER" id="PTHR30354:SF22">
    <property type="entry name" value="HIGH-AFFINITY GLUCONATE TRANSPORTER"/>
    <property type="match status" value="1"/>
</dbReference>
<name>A0A3D8JNU2_9BURK</name>
<dbReference type="Pfam" id="PF02447">
    <property type="entry name" value="GntP_permease"/>
    <property type="match status" value="1"/>
</dbReference>
<gene>
    <name evidence="9" type="ORF">DWV00_32160</name>
</gene>
<comment type="subcellular location">
    <subcellularLocation>
        <location evidence="1">Cell membrane</location>
        <topology evidence="1">Multi-pass membrane protein</topology>
    </subcellularLocation>
</comment>
<sequence>MGSAHGGLLLLYALIAIAALILLIARYKVYPFLVLIVVSLLLGLAAGMPAGQIVKSFEAGNGGTLGHIAVVVGLGTMLGKMMAESGGAEQIATTLIRWFGEKHIHWAMMFVAIIVGLPVFFEVGFVLLIPIAFNVAKRTGKSLLLIGLPMVAGLSVVHGLIPPHPAAMLAVQAYGADIGKTIAYGLIVGIPTAIVAGPLFALLVHRQVKLPENNPLAAQFVESAEHAAAHRRELPGFGITLFTILLPVILMLVGSWADLVFAPKSVPNDLLRFVGNSDVALLIAVLVSFWTFGAQRGFTREQIQKFCGDCLAPIAGITLIVGAGGGFGGVLRDSGVSQQIVAVATQSHLSPLLFGWFVAALIRLATGSATVAMTTACGIVAPIAKAGAIHVQPELLVLATGSGSLIFSHVNDGGFWLIKEYFGMTVGQTFKTWSLCETIISLLGLGLTFALAAVF</sequence>
<evidence type="ECO:0000256" key="1">
    <source>
        <dbReference type="ARBA" id="ARBA00004651"/>
    </source>
</evidence>
<comment type="similarity">
    <text evidence="7">Belongs to the GntP permease family.</text>
</comment>
<feature type="transmembrane region" description="Helical" evidence="8">
    <location>
        <begin position="6"/>
        <end position="25"/>
    </location>
</feature>
<dbReference type="GO" id="GO:0005886">
    <property type="term" value="C:plasma membrane"/>
    <property type="evidence" value="ECO:0007669"/>
    <property type="project" value="UniProtKB-SubCell"/>
</dbReference>
<evidence type="ECO:0000256" key="4">
    <source>
        <dbReference type="ARBA" id="ARBA00022692"/>
    </source>
</evidence>
<dbReference type="InterPro" id="IPR003474">
    <property type="entry name" value="Glcn_transporter"/>
</dbReference>
<feature type="transmembrane region" description="Helical" evidence="8">
    <location>
        <begin position="430"/>
        <end position="454"/>
    </location>
</feature>
<proteinExistence type="inferred from homology"/>
<dbReference type="PIRSF" id="PIRSF002746">
    <property type="entry name" value="Gluconate_transporter"/>
    <property type="match status" value="1"/>
</dbReference>
<evidence type="ECO:0000256" key="2">
    <source>
        <dbReference type="ARBA" id="ARBA00022448"/>
    </source>
</evidence>
<evidence type="ECO:0000313" key="10">
    <source>
        <dbReference type="Proteomes" id="UP000256838"/>
    </source>
</evidence>
<dbReference type="GO" id="GO:0015128">
    <property type="term" value="F:gluconate transmembrane transporter activity"/>
    <property type="evidence" value="ECO:0007669"/>
    <property type="project" value="InterPro"/>
</dbReference>
<keyword evidence="2" id="KW-0813">Transport</keyword>